<keyword evidence="1" id="KW-0611">Plant defense</keyword>
<dbReference type="GO" id="GO:0006032">
    <property type="term" value="P:chitin catabolic process"/>
    <property type="evidence" value="ECO:0007669"/>
    <property type="project" value="InterPro"/>
</dbReference>
<accession>A0A1R0H0A3</accession>
<feature type="compositionally biased region" description="Basic and acidic residues" evidence="3">
    <location>
        <begin position="157"/>
        <end position="173"/>
    </location>
</feature>
<dbReference type="GO" id="GO:0016998">
    <property type="term" value="P:cell wall macromolecule catabolic process"/>
    <property type="evidence" value="ECO:0007669"/>
    <property type="project" value="InterPro"/>
</dbReference>
<dbReference type="GO" id="GO:0006952">
    <property type="term" value="P:defense response"/>
    <property type="evidence" value="ECO:0007669"/>
    <property type="project" value="UniProtKB-KW"/>
</dbReference>
<dbReference type="InterPro" id="IPR000726">
    <property type="entry name" value="Glyco_hydro_19_cat"/>
</dbReference>
<keyword evidence="2" id="KW-1015">Disulfide bond</keyword>
<evidence type="ECO:0000259" key="4">
    <source>
        <dbReference type="Pfam" id="PF00182"/>
    </source>
</evidence>
<comment type="caution">
    <text evidence="5">The sequence shown here is derived from an EMBL/GenBank/DDBJ whole genome shotgun (WGS) entry which is preliminary data.</text>
</comment>
<evidence type="ECO:0000256" key="3">
    <source>
        <dbReference type="SAM" id="MobiDB-lite"/>
    </source>
</evidence>
<dbReference type="CDD" id="cd00325">
    <property type="entry name" value="chitinase_GH19"/>
    <property type="match status" value="1"/>
</dbReference>
<dbReference type="OrthoDB" id="5985073at2759"/>
<keyword evidence="6" id="KW-1185">Reference proteome</keyword>
<dbReference type="AlphaFoldDB" id="A0A1R0H0A3"/>
<dbReference type="GO" id="GO:0004568">
    <property type="term" value="F:chitinase activity"/>
    <property type="evidence" value="ECO:0007669"/>
    <property type="project" value="InterPro"/>
</dbReference>
<name>A0A1R0H0A3_9FUNG</name>
<feature type="domain" description="Glycoside hydrolase family 19 catalytic" evidence="4">
    <location>
        <begin position="242"/>
        <end position="324"/>
    </location>
</feature>
<organism evidence="5 6">
    <name type="scientific">Smittium mucronatum</name>
    <dbReference type="NCBI Taxonomy" id="133383"/>
    <lineage>
        <taxon>Eukaryota</taxon>
        <taxon>Fungi</taxon>
        <taxon>Fungi incertae sedis</taxon>
        <taxon>Zoopagomycota</taxon>
        <taxon>Kickxellomycotina</taxon>
        <taxon>Harpellomycetes</taxon>
        <taxon>Harpellales</taxon>
        <taxon>Legeriomycetaceae</taxon>
        <taxon>Smittium</taxon>
    </lineage>
</organism>
<dbReference type="STRING" id="133383.A0A1R0H0A3"/>
<reference evidence="5 6" key="1">
    <citation type="journal article" date="2016" name="Mol. Biol. Evol.">
        <title>Genome-Wide Survey of Gut Fungi (Harpellales) Reveals the First Horizontally Transferred Ubiquitin Gene from a Mosquito Host.</title>
        <authorList>
            <person name="Wang Y."/>
            <person name="White M.M."/>
            <person name="Kvist S."/>
            <person name="Moncalvo J.M."/>
        </authorList>
    </citation>
    <scope>NUCLEOTIDE SEQUENCE [LARGE SCALE GENOMIC DNA]</scope>
    <source>
        <strain evidence="5 6">ALG-7-W6</strain>
    </source>
</reference>
<sequence>MMESISRKNVSIEEDGFNKRDSNKIYSDLGNRLPTLKYRHPKKIIKNKRPVNYKPKQVQNVQNSNLSYSGLKMTRIYEKGDMRFVYFNGILIEDLNPKNDKAILLEVARSSNYEELPEQYNIPIEIFYGYPIFWGPISYKIPPLVNYNSTPPNPSNDHIDGDETVEQENKQKDPSVGIEESEYDPGYLGLDINRVMVAIISAGFSSPNADKAVYFLNSIKLAGISTTREAAMFMAQILWESDGLMYKDERMCKNVNCELNYSSPIDVKGQVYFGRGYIQLTYAANYRDASKYLFDDTRLLSNPALVSKVEQIAWGVSYWYWKFRVRTVPDVLEGKFGASTKSINGALECSGGSNEVPKKRFEIYVKVLNVFAPGEVPNEEGCY</sequence>
<gene>
    <name evidence="5" type="ORF">AYI68_g3313</name>
</gene>
<dbReference type="Pfam" id="PF00182">
    <property type="entry name" value="Glyco_hydro_19"/>
    <property type="match status" value="1"/>
</dbReference>
<feature type="region of interest" description="Disordered" evidence="3">
    <location>
        <begin position="150"/>
        <end position="182"/>
    </location>
</feature>
<dbReference type="Gene3D" id="1.10.530.10">
    <property type="match status" value="1"/>
</dbReference>
<evidence type="ECO:0000313" key="6">
    <source>
        <dbReference type="Proteomes" id="UP000187455"/>
    </source>
</evidence>
<protein>
    <submittedName>
        <fullName evidence="5">Acidic endochitinase SP2</fullName>
    </submittedName>
</protein>
<proteinExistence type="predicted"/>
<dbReference type="Proteomes" id="UP000187455">
    <property type="component" value="Unassembled WGS sequence"/>
</dbReference>
<evidence type="ECO:0000256" key="2">
    <source>
        <dbReference type="ARBA" id="ARBA00023157"/>
    </source>
</evidence>
<dbReference type="PANTHER" id="PTHR22595">
    <property type="entry name" value="CHITINASE-RELATED"/>
    <property type="match status" value="1"/>
</dbReference>
<dbReference type="SUPFAM" id="SSF53955">
    <property type="entry name" value="Lysozyme-like"/>
    <property type="match status" value="1"/>
</dbReference>
<evidence type="ECO:0000313" key="5">
    <source>
        <dbReference type="EMBL" id="OLY82567.1"/>
    </source>
</evidence>
<dbReference type="InterPro" id="IPR023346">
    <property type="entry name" value="Lysozyme-like_dom_sf"/>
</dbReference>
<dbReference type="PANTHER" id="PTHR22595:SF79">
    <property type="entry name" value="CHITINASE 12"/>
    <property type="match status" value="1"/>
</dbReference>
<dbReference type="EMBL" id="LSSL01001415">
    <property type="protein sequence ID" value="OLY82567.1"/>
    <property type="molecule type" value="Genomic_DNA"/>
</dbReference>
<evidence type="ECO:0000256" key="1">
    <source>
        <dbReference type="ARBA" id="ARBA00022821"/>
    </source>
</evidence>